<evidence type="ECO:0000313" key="2">
    <source>
        <dbReference type="EMBL" id="GAH64696.1"/>
    </source>
</evidence>
<evidence type="ECO:0000256" key="1">
    <source>
        <dbReference type="SAM" id="Phobius"/>
    </source>
</evidence>
<accession>X1H3F3</accession>
<proteinExistence type="predicted"/>
<gene>
    <name evidence="2" type="ORF">S03H2_40765</name>
</gene>
<dbReference type="AlphaFoldDB" id="X1H3F3"/>
<reference evidence="2" key="1">
    <citation type="journal article" date="2014" name="Front. Microbiol.">
        <title>High frequency of phylogenetically diverse reductive dehalogenase-homologous genes in deep subseafloor sedimentary metagenomes.</title>
        <authorList>
            <person name="Kawai M."/>
            <person name="Futagami T."/>
            <person name="Toyoda A."/>
            <person name="Takaki Y."/>
            <person name="Nishi S."/>
            <person name="Hori S."/>
            <person name="Arai W."/>
            <person name="Tsubouchi T."/>
            <person name="Morono Y."/>
            <person name="Uchiyama I."/>
            <person name="Ito T."/>
            <person name="Fujiyama A."/>
            <person name="Inagaki F."/>
            <person name="Takami H."/>
        </authorList>
    </citation>
    <scope>NUCLEOTIDE SEQUENCE</scope>
    <source>
        <strain evidence="2">Expedition CK06-06</strain>
    </source>
</reference>
<feature type="non-terminal residue" evidence="2">
    <location>
        <position position="202"/>
    </location>
</feature>
<keyword evidence="1" id="KW-0812">Transmembrane</keyword>
<protein>
    <submittedName>
        <fullName evidence="2">Uncharacterized protein</fullName>
    </submittedName>
</protein>
<dbReference type="EMBL" id="BARU01025291">
    <property type="protein sequence ID" value="GAH64696.1"/>
    <property type="molecule type" value="Genomic_DNA"/>
</dbReference>
<feature type="transmembrane region" description="Helical" evidence="1">
    <location>
        <begin position="20"/>
        <end position="39"/>
    </location>
</feature>
<keyword evidence="1" id="KW-1133">Transmembrane helix</keyword>
<feature type="transmembrane region" description="Helical" evidence="1">
    <location>
        <begin position="45"/>
        <end position="65"/>
    </location>
</feature>
<sequence length="202" mass="24042">MQRNDEKRKKKWENWSENIALLVFAVLVVIGMIVPLSLIDFEQQIISIVIIFSLAGIAGMTYVLLEIFNPRIGKRIERAERKEKTIRKHFGVEEGIKGVKYRKFKLVGYIKGLESKLILFYEHKRTREKITVFQEGYRKEKGYFWRMERRMNQEKNVTGTIKKIKGDKYNELVEQLKDKDKERRLYIINELAELGDDRAEEP</sequence>
<keyword evidence="1" id="KW-0472">Membrane</keyword>
<organism evidence="2">
    <name type="scientific">marine sediment metagenome</name>
    <dbReference type="NCBI Taxonomy" id="412755"/>
    <lineage>
        <taxon>unclassified sequences</taxon>
        <taxon>metagenomes</taxon>
        <taxon>ecological metagenomes</taxon>
    </lineage>
</organism>
<name>X1H3F3_9ZZZZ</name>
<comment type="caution">
    <text evidence="2">The sequence shown here is derived from an EMBL/GenBank/DDBJ whole genome shotgun (WGS) entry which is preliminary data.</text>
</comment>